<feature type="region of interest" description="Disordered" evidence="1">
    <location>
        <begin position="1"/>
        <end position="69"/>
    </location>
</feature>
<evidence type="ECO:0000313" key="2">
    <source>
        <dbReference type="EMBL" id="OCI32836.1"/>
    </source>
</evidence>
<feature type="region of interest" description="Disordered" evidence="1">
    <location>
        <begin position="229"/>
        <end position="259"/>
    </location>
</feature>
<accession>A0ABX2Y8S6</accession>
<sequence length="259" mass="28138">MSTQTFDDSEHPRATSEHRAERGALDASTAQPRMRDGKFAAKPVAEASGGLDALSATTGPDTREVRVQDIDGMTRTSYLDDDGKDHSVDDLPAVEWSDGTREWRRHGELHRENGPAIEYPNGGYRWMKDGSGHRIDGPALSTPDGSRSWVVDGKDVPPPTPVRTVDLRTDDVRAADLVGYQAMVNDISGGPYVATIEAPNPFTGHLPVLRLEGGSWTRANYEIEIVDWPPTRRHPQGTSPGNATGFVGPEARTTTAQEA</sequence>
<feature type="compositionally biased region" description="Basic and acidic residues" evidence="1">
    <location>
        <begin position="8"/>
        <end position="24"/>
    </location>
</feature>
<organism evidence="2 3">
    <name type="scientific">Oerskovia enterophila</name>
    <dbReference type="NCBI Taxonomy" id="43678"/>
    <lineage>
        <taxon>Bacteria</taxon>
        <taxon>Bacillati</taxon>
        <taxon>Actinomycetota</taxon>
        <taxon>Actinomycetes</taxon>
        <taxon>Micrococcales</taxon>
        <taxon>Cellulomonadaceae</taxon>
        <taxon>Oerskovia</taxon>
    </lineage>
</organism>
<proteinExistence type="predicted"/>
<evidence type="ECO:0000313" key="3">
    <source>
        <dbReference type="Proteomes" id="UP000093412"/>
    </source>
</evidence>
<gene>
    <name evidence="2" type="ORF">OERS_04280</name>
</gene>
<reference evidence="2 3" key="1">
    <citation type="submission" date="2016-06" db="EMBL/GenBank/DDBJ databases">
        <title>Genome sequence of Oerskovia enterophila DSM 43852.</title>
        <authorList>
            <person name="Poehlein A."/>
            <person name="Jag V."/>
            <person name="Bengelsdorf F.R."/>
            <person name="Daniel R."/>
            <person name="Duerre P."/>
        </authorList>
    </citation>
    <scope>NUCLEOTIDE SEQUENCE [LARGE SCALE GENOMIC DNA]</scope>
    <source>
        <strain evidence="2 3">DSM 43852</strain>
    </source>
</reference>
<protein>
    <submittedName>
        <fullName evidence="2">Uncharacterized protein</fullName>
    </submittedName>
</protein>
<name>A0ABX2Y8S6_9CELL</name>
<evidence type="ECO:0000256" key="1">
    <source>
        <dbReference type="SAM" id="MobiDB-lite"/>
    </source>
</evidence>
<comment type="caution">
    <text evidence="2">The sequence shown here is derived from an EMBL/GenBank/DDBJ whole genome shotgun (WGS) entry which is preliminary data.</text>
</comment>
<feature type="region of interest" description="Disordered" evidence="1">
    <location>
        <begin position="139"/>
        <end position="161"/>
    </location>
</feature>
<keyword evidence="3" id="KW-1185">Reference proteome</keyword>
<dbReference type="EMBL" id="MAQA01000003">
    <property type="protein sequence ID" value="OCI32836.1"/>
    <property type="molecule type" value="Genomic_DNA"/>
</dbReference>
<dbReference type="RefSeq" id="WP_068624030.1">
    <property type="nucleotide sequence ID" value="NZ_MAQA01000003.1"/>
</dbReference>
<dbReference type="Proteomes" id="UP000093412">
    <property type="component" value="Unassembled WGS sequence"/>
</dbReference>